<dbReference type="EnsemblMetazoa" id="AALFPA23_018594.R27274">
    <property type="protein sequence ID" value="AALFPA23_018594.P27274"/>
    <property type="gene ID" value="AALFPA23_018594"/>
</dbReference>
<feature type="compositionally biased region" description="Low complexity" evidence="1">
    <location>
        <begin position="569"/>
        <end position="587"/>
    </location>
</feature>
<feature type="compositionally biased region" description="Low complexity" evidence="1">
    <location>
        <begin position="55"/>
        <end position="71"/>
    </location>
</feature>
<evidence type="ECO:0000259" key="2">
    <source>
        <dbReference type="PROSITE" id="PS50003"/>
    </source>
</evidence>
<feature type="region of interest" description="Disordered" evidence="1">
    <location>
        <begin position="55"/>
        <end position="106"/>
    </location>
</feature>
<dbReference type="Gene3D" id="2.30.29.30">
    <property type="entry name" value="Pleckstrin-homology domain (PH domain)/Phosphotyrosine-binding domain (PTB)"/>
    <property type="match status" value="1"/>
</dbReference>
<dbReference type="Pfam" id="PF00169">
    <property type="entry name" value="PH"/>
    <property type="match status" value="1"/>
</dbReference>
<dbReference type="SUPFAM" id="SSF50729">
    <property type="entry name" value="PH domain-like"/>
    <property type="match status" value="1"/>
</dbReference>
<evidence type="ECO:0000313" key="4">
    <source>
        <dbReference type="Proteomes" id="UP000069940"/>
    </source>
</evidence>
<dbReference type="InterPro" id="IPR039715">
    <property type="entry name" value="ZCCHC10"/>
</dbReference>
<protein>
    <recommendedName>
        <fullName evidence="2">PH domain-containing protein</fullName>
    </recommendedName>
</protein>
<feature type="compositionally biased region" description="Low complexity" evidence="1">
    <location>
        <begin position="693"/>
        <end position="704"/>
    </location>
</feature>
<reference evidence="4" key="1">
    <citation type="journal article" date="2015" name="Proc. Natl. Acad. Sci. U.S.A.">
        <title>Genome sequence of the Asian Tiger mosquito, Aedes albopictus, reveals insights into its biology, genetics, and evolution.</title>
        <authorList>
            <person name="Chen X.G."/>
            <person name="Jiang X."/>
            <person name="Gu J."/>
            <person name="Xu M."/>
            <person name="Wu Y."/>
            <person name="Deng Y."/>
            <person name="Zhang C."/>
            <person name="Bonizzoni M."/>
            <person name="Dermauw W."/>
            <person name="Vontas J."/>
            <person name="Armbruster P."/>
            <person name="Huang X."/>
            <person name="Yang Y."/>
            <person name="Zhang H."/>
            <person name="He W."/>
            <person name="Peng H."/>
            <person name="Liu Y."/>
            <person name="Wu K."/>
            <person name="Chen J."/>
            <person name="Lirakis M."/>
            <person name="Topalis P."/>
            <person name="Van Leeuwen T."/>
            <person name="Hall A.B."/>
            <person name="Jiang X."/>
            <person name="Thorpe C."/>
            <person name="Mueller R.L."/>
            <person name="Sun C."/>
            <person name="Waterhouse R.M."/>
            <person name="Yan G."/>
            <person name="Tu Z.J."/>
            <person name="Fang X."/>
            <person name="James A.A."/>
        </authorList>
    </citation>
    <scope>NUCLEOTIDE SEQUENCE [LARGE SCALE GENOMIC DNA]</scope>
    <source>
        <strain evidence="4">Foshan</strain>
    </source>
</reference>
<accession>A0ABM1ZHL7</accession>
<feature type="compositionally biased region" description="Basic and acidic residues" evidence="1">
    <location>
        <begin position="762"/>
        <end position="781"/>
    </location>
</feature>
<name>A0ABM1ZHL7_AEDAL</name>
<feature type="compositionally biased region" description="Polar residues" evidence="1">
    <location>
        <begin position="605"/>
        <end position="615"/>
    </location>
</feature>
<feature type="compositionally biased region" description="Low complexity" evidence="1">
    <location>
        <begin position="1100"/>
        <end position="1114"/>
    </location>
</feature>
<feature type="domain" description="PH" evidence="2">
    <location>
        <begin position="156"/>
        <end position="253"/>
    </location>
</feature>
<feature type="region of interest" description="Disordered" evidence="1">
    <location>
        <begin position="691"/>
        <end position="781"/>
    </location>
</feature>
<proteinExistence type="predicted"/>
<feature type="compositionally biased region" description="Low complexity" evidence="1">
    <location>
        <begin position="905"/>
        <end position="916"/>
    </location>
</feature>
<dbReference type="PANTHER" id="PTHR13491">
    <property type="entry name" value="ZCCHC10 PROTEIN"/>
    <property type="match status" value="1"/>
</dbReference>
<feature type="region of interest" description="Disordered" evidence="1">
    <location>
        <begin position="1004"/>
        <end position="1049"/>
    </location>
</feature>
<evidence type="ECO:0000256" key="1">
    <source>
        <dbReference type="SAM" id="MobiDB-lite"/>
    </source>
</evidence>
<feature type="region of interest" description="Disordered" evidence="1">
    <location>
        <begin position="423"/>
        <end position="513"/>
    </location>
</feature>
<feature type="compositionally biased region" description="Low complexity" evidence="1">
    <location>
        <begin position="283"/>
        <end position="304"/>
    </location>
</feature>
<reference evidence="3" key="2">
    <citation type="submission" date="2025-05" db="UniProtKB">
        <authorList>
            <consortium name="EnsemblMetazoa"/>
        </authorList>
    </citation>
    <scope>IDENTIFICATION</scope>
    <source>
        <strain evidence="3">Foshan</strain>
    </source>
</reference>
<feature type="region of interest" description="Disordered" evidence="1">
    <location>
        <begin position="1089"/>
        <end position="1122"/>
    </location>
</feature>
<feature type="compositionally biased region" description="Low complexity" evidence="1">
    <location>
        <begin position="716"/>
        <end position="751"/>
    </location>
</feature>
<dbReference type="CDD" id="cd00821">
    <property type="entry name" value="PH"/>
    <property type="match status" value="1"/>
</dbReference>
<feature type="region of interest" description="Disordered" evidence="1">
    <location>
        <begin position="269"/>
        <end position="306"/>
    </location>
</feature>
<dbReference type="Proteomes" id="UP000069940">
    <property type="component" value="Unassembled WGS sequence"/>
</dbReference>
<feature type="region of interest" description="Disordered" evidence="1">
    <location>
        <begin position="810"/>
        <end position="830"/>
    </location>
</feature>
<keyword evidence="4" id="KW-1185">Reference proteome</keyword>
<feature type="region of interest" description="Disordered" evidence="1">
    <location>
        <begin position="550"/>
        <end position="633"/>
    </location>
</feature>
<sequence length="1122" mass="118836">MKKFITTKLHAVVSVSVQEQTVEVENDNGDEEEQAEEETAKKFVDGVVDLQSVASPFGSSPLSSSSSSQSSVMTLNSPTSKHHRSLKNSISGDGGTSGGNNNSITTGMMTVVEVPPGGSPQLVHQQQKQHAMMGQPISGGGGSTTTTTTIAPTAAQVKMSGYLKKKRNKMGGWRKMYFILQNQLLLSYSSKDDYEKKLAPFKDIINLVPGTVIIPTTGPRFTIETNSKVLYTFRCDDHKSCSEWITALLDSLKGDGSGDKKFSHHALHGTRTSNLQHHLTRRSLSSLSSSSSSTSSTSTSASAAYATDDPSKMAITSIRRLQHTAAANHLQPATAAAGTHQKQKQTSLSAPNLFYGFGSNGSASGATVASAIATVSSSNVKMGKLVQLPIAGGTARLLERGGGGGAGAGGSSGQKMYKILTINEDEDDGENDEKPVPSLLARAGAGGNGARRRGDLSSGIKVTTGLPASAAPSHQPTAGESEEKTTAATVAPLNASENPMEPSAAGGKGTATRRGDVLFNSNFRLHTNLGRMQQSIEVCRINSMFGGGKKITSSSSSSVAPGKRLNNHAVDSANSNNGDSGNGLAASTGDLRYHSGRIGHGSGGANNNVIRNNLRGTPGGSATDLRRKPPSDLVTSASAMVEPKPLKDINHNNLAKWSAESITIELTANGYNMTGTGIKSVGSTDTLYRRKPNATTTTAPNAPNGSESIVPRSRSRSNSHSSNLQPSSSSSPPSVSASSASESTSSSQQKSLGGGGFSSKTDLFRTGDDRSVPTRRNDRDKVDSPLMVEPIYAVVDLKVKKARRLNQLREPDSLGSVEDGGGTTEDEHSSIKVDMVRDRETGRLKEKSRSANLLPIGGAGGSYGGSNDYEELNELIAESFVNFGDEPEDSNDGENIYEPINIPEGPLTSSSTSLPSGHPPVSSSQMNNLWRNLKKMNLNHLFKQSSLQDQPNQRPIPAVEDDLATAAAAVAKASTFSEFSKKFGHHRRSIKNKMRGLYERGQSVEAPAKVGGSQSDEKNHQLRINKGSSEGGRSHMFSSTFGRNKKSRKSLSFDDFIPRKKHHQQQQQQHLNGVGVICKADKATNEKLHKELKRQLSKRSNSSSGCDSSFNDGSKNAGGIEL</sequence>
<feature type="region of interest" description="Disordered" evidence="1">
    <location>
        <begin position="902"/>
        <end position="924"/>
    </location>
</feature>
<dbReference type="RefSeq" id="XP_062700814.1">
    <property type="nucleotide sequence ID" value="XM_062844830.1"/>
</dbReference>
<evidence type="ECO:0000313" key="3">
    <source>
        <dbReference type="EnsemblMetazoa" id="AALFPA23_018594.P27274"/>
    </source>
</evidence>
<dbReference type="PROSITE" id="PS50003">
    <property type="entry name" value="PH_DOMAIN"/>
    <property type="match status" value="1"/>
</dbReference>
<dbReference type="InterPro" id="IPR011993">
    <property type="entry name" value="PH-like_dom_sf"/>
</dbReference>
<dbReference type="GeneID" id="134285004"/>
<organism evidence="3 4">
    <name type="scientific">Aedes albopictus</name>
    <name type="common">Asian tiger mosquito</name>
    <name type="synonym">Stegomyia albopicta</name>
    <dbReference type="NCBI Taxonomy" id="7160"/>
    <lineage>
        <taxon>Eukaryota</taxon>
        <taxon>Metazoa</taxon>
        <taxon>Ecdysozoa</taxon>
        <taxon>Arthropoda</taxon>
        <taxon>Hexapoda</taxon>
        <taxon>Insecta</taxon>
        <taxon>Pterygota</taxon>
        <taxon>Neoptera</taxon>
        <taxon>Endopterygota</taxon>
        <taxon>Diptera</taxon>
        <taxon>Nematocera</taxon>
        <taxon>Culicoidea</taxon>
        <taxon>Culicidae</taxon>
        <taxon>Culicinae</taxon>
        <taxon>Aedini</taxon>
        <taxon>Aedes</taxon>
        <taxon>Stegomyia</taxon>
    </lineage>
</organism>
<dbReference type="PANTHER" id="PTHR13491:SF0">
    <property type="entry name" value="ZINC FINGER CCHC DOMAIN-CONTAINING PROTEIN 10"/>
    <property type="match status" value="1"/>
</dbReference>
<dbReference type="SMART" id="SM00233">
    <property type="entry name" value="PH"/>
    <property type="match status" value="1"/>
</dbReference>
<dbReference type="InterPro" id="IPR001849">
    <property type="entry name" value="PH_domain"/>
</dbReference>